<sequence length="159" mass="17814">MKSCALYRHGPFKTTQGVCLVCNPTVAPNELREILQNPILQAYYDALKSGTECAVLRCKNPGKHEDGLGHWWCEEHVSQCVFLIEGAKRGFPEWEYTRGHILHAGRPAWVKNAMKCDDIPQKAALLLGIPLDELRARYTSPQEAPEPEPAVLDLSMVAF</sequence>
<dbReference type="AlphaFoldDB" id="A0A326TSU5"/>
<protein>
    <submittedName>
        <fullName evidence="1">Uncharacterized protein</fullName>
    </submittedName>
</protein>
<reference evidence="1 2" key="1">
    <citation type="submission" date="2018-06" db="EMBL/GenBank/DDBJ databases">
        <title>Genomic Encyclopedia of Archaeal and Bacterial Type Strains, Phase II (KMG-II): from individual species to whole genera.</title>
        <authorList>
            <person name="Goeker M."/>
        </authorList>
    </citation>
    <scope>NUCLEOTIDE SEQUENCE [LARGE SCALE GENOMIC DNA]</scope>
    <source>
        <strain evidence="1 2">ATCC BAA-1881</strain>
    </source>
</reference>
<keyword evidence="2" id="KW-1185">Reference proteome</keyword>
<accession>A0A326TSU5</accession>
<comment type="caution">
    <text evidence="1">The sequence shown here is derived from an EMBL/GenBank/DDBJ whole genome shotgun (WGS) entry which is preliminary data.</text>
</comment>
<gene>
    <name evidence="1" type="ORF">EI42_05972</name>
</gene>
<dbReference type="EMBL" id="QKUF01000044">
    <property type="protein sequence ID" value="PZW19663.1"/>
    <property type="molecule type" value="Genomic_DNA"/>
</dbReference>
<evidence type="ECO:0000313" key="2">
    <source>
        <dbReference type="Proteomes" id="UP000248806"/>
    </source>
</evidence>
<organism evidence="1 2">
    <name type="scientific">Thermosporothrix hazakensis</name>
    <dbReference type="NCBI Taxonomy" id="644383"/>
    <lineage>
        <taxon>Bacteria</taxon>
        <taxon>Bacillati</taxon>
        <taxon>Chloroflexota</taxon>
        <taxon>Ktedonobacteria</taxon>
        <taxon>Ktedonobacterales</taxon>
        <taxon>Thermosporotrichaceae</taxon>
        <taxon>Thermosporothrix</taxon>
    </lineage>
</organism>
<proteinExistence type="predicted"/>
<name>A0A326TSU5_THEHA</name>
<dbReference type="Proteomes" id="UP000248806">
    <property type="component" value="Unassembled WGS sequence"/>
</dbReference>
<evidence type="ECO:0000313" key="1">
    <source>
        <dbReference type="EMBL" id="PZW19663.1"/>
    </source>
</evidence>